<proteinExistence type="predicted"/>
<organism evidence="1">
    <name type="scientific">hydrothermal vent metagenome</name>
    <dbReference type="NCBI Taxonomy" id="652676"/>
    <lineage>
        <taxon>unclassified sequences</taxon>
        <taxon>metagenomes</taxon>
        <taxon>ecological metagenomes</taxon>
    </lineage>
</organism>
<reference evidence="1" key="1">
    <citation type="submission" date="2018-06" db="EMBL/GenBank/DDBJ databases">
        <authorList>
            <person name="Zhirakovskaya E."/>
        </authorList>
    </citation>
    <scope>NUCLEOTIDE SEQUENCE</scope>
</reference>
<protein>
    <submittedName>
        <fullName evidence="1">Fluoride ion transporter CrcB</fullName>
    </submittedName>
</protein>
<feature type="non-terminal residue" evidence="1">
    <location>
        <position position="44"/>
    </location>
</feature>
<sequence length="44" mass="4380">MNGFLLVALGGAIGASGRHLVGIATLRAFGPGFPWGTLTVNIVG</sequence>
<gene>
    <name evidence="1" type="ORF">MNBD_ALPHA09-1688</name>
</gene>
<accession>A0A3B0T8B3</accession>
<evidence type="ECO:0000313" key="1">
    <source>
        <dbReference type="EMBL" id="VAW14278.1"/>
    </source>
</evidence>
<dbReference type="AlphaFoldDB" id="A0A3B0T8B3"/>
<dbReference type="EMBL" id="UOEM01000072">
    <property type="protein sequence ID" value="VAW14278.1"/>
    <property type="molecule type" value="Genomic_DNA"/>
</dbReference>
<name>A0A3B0T8B3_9ZZZZ</name>